<feature type="chain" id="PRO_5019397990" evidence="1">
    <location>
        <begin position="18"/>
        <end position="105"/>
    </location>
</feature>
<proteinExistence type="predicted"/>
<keyword evidence="4" id="KW-1185">Reference proteome</keyword>
<dbReference type="VEuPathDB" id="VectorBase:LDEU008327"/>
<gene>
    <name evidence="3" type="ORF">B4U80_14882</name>
</gene>
<evidence type="ECO:0000313" key="4">
    <source>
        <dbReference type="Proteomes" id="UP000288716"/>
    </source>
</evidence>
<dbReference type="Gene3D" id="2.60.40.770">
    <property type="match status" value="1"/>
</dbReference>
<comment type="caution">
    <text evidence="3">The sequence shown here is derived from an EMBL/GenBank/DDBJ whole genome shotgun (WGS) entry which is preliminary data.</text>
</comment>
<evidence type="ECO:0000256" key="1">
    <source>
        <dbReference type="SAM" id="SignalP"/>
    </source>
</evidence>
<organism evidence="3 4">
    <name type="scientific">Leptotrombidium deliense</name>
    <dbReference type="NCBI Taxonomy" id="299467"/>
    <lineage>
        <taxon>Eukaryota</taxon>
        <taxon>Metazoa</taxon>
        <taxon>Ecdysozoa</taxon>
        <taxon>Arthropoda</taxon>
        <taxon>Chelicerata</taxon>
        <taxon>Arachnida</taxon>
        <taxon>Acari</taxon>
        <taxon>Acariformes</taxon>
        <taxon>Trombidiformes</taxon>
        <taxon>Prostigmata</taxon>
        <taxon>Anystina</taxon>
        <taxon>Parasitengona</taxon>
        <taxon>Trombiculoidea</taxon>
        <taxon>Trombiculidae</taxon>
        <taxon>Leptotrombidium</taxon>
    </lineage>
</organism>
<dbReference type="Pfam" id="PF02221">
    <property type="entry name" value="E1_DerP2_DerF2"/>
    <property type="match status" value="1"/>
</dbReference>
<dbReference type="Proteomes" id="UP000288716">
    <property type="component" value="Unassembled WGS sequence"/>
</dbReference>
<dbReference type="AlphaFoldDB" id="A0A443S866"/>
<evidence type="ECO:0000259" key="2">
    <source>
        <dbReference type="Pfam" id="PF02221"/>
    </source>
</evidence>
<accession>A0A443S866</accession>
<keyword evidence="1" id="KW-0732">Signal</keyword>
<dbReference type="EMBL" id="NCKV01006007">
    <property type="protein sequence ID" value="RWS23713.1"/>
    <property type="molecule type" value="Genomic_DNA"/>
</dbReference>
<name>A0A443S866_9ACAR</name>
<protein>
    <submittedName>
        <fullName evidence="3">Group 2 allergen Blo t 2-like isoform 8</fullName>
    </submittedName>
</protein>
<dbReference type="InterPro" id="IPR014756">
    <property type="entry name" value="Ig_E-set"/>
</dbReference>
<feature type="domain" description="MD-2-related lipid-recognition" evidence="2">
    <location>
        <begin position="23"/>
        <end position="104"/>
    </location>
</feature>
<dbReference type="SUPFAM" id="SSF81296">
    <property type="entry name" value="E set domains"/>
    <property type="match status" value="1"/>
</dbReference>
<dbReference type="OrthoDB" id="4937502at2759"/>
<sequence length="105" mass="11164">MKLLVFCFLSFSCVAFAKLVSKTDCANKEVQSVDITPCAGEPCTLTGGQDATITLVFVSNQQSDKLNLGGSVSKKIFATPMTFMNIPDTNVCEQAGCPIESGEKC</sequence>
<evidence type="ECO:0000313" key="3">
    <source>
        <dbReference type="EMBL" id="RWS23713.1"/>
    </source>
</evidence>
<dbReference type="InterPro" id="IPR003172">
    <property type="entry name" value="ML_dom"/>
</dbReference>
<feature type="signal peptide" evidence="1">
    <location>
        <begin position="1"/>
        <end position="17"/>
    </location>
</feature>
<reference evidence="3 4" key="1">
    <citation type="journal article" date="2018" name="Gigascience">
        <title>Genomes of trombidid mites reveal novel predicted allergens and laterally-transferred genes associated with secondary metabolism.</title>
        <authorList>
            <person name="Dong X."/>
            <person name="Chaisiri K."/>
            <person name="Xia D."/>
            <person name="Armstrong S.D."/>
            <person name="Fang Y."/>
            <person name="Donnelly M.J."/>
            <person name="Kadowaki T."/>
            <person name="McGarry J.W."/>
            <person name="Darby A.C."/>
            <person name="Makepeace B.L."/>
        </authorList>
    </citation>
    <scope>NUCLEOTIDE SEQUENCE [LARGE SCALE GENOMIC DNA]</scope>
    <source>
        <strain evidence="3">UoL-UT</strain>
    </source>
</reference>